<dbReference type="GO" id="GO:0006396">
    <property type="term" value="P:RNA processing"/>
    <property type="evidence" value="ECO:0007669"/>
    <property type="project" value="InterPro"/>
</dbReference>
<feature type="domain" description="tRNA/rRNA methyltransferase SpoU type" evidence="3">
    <location>
        <begin position="95"/>
        <end position="231"/>
    </location>
</feature>
<dbReference type="Pfam" id="PF00588">
    <property type="entry name" value="SpoU_methylase"/>
    <property type="match status" value="1"/>
</dbReference>
<reference evidence="5" key="1">
    <citation type="submission" date="2016-10" db="EMBL/GenBank/DDBJ databases">
        <authorList>
            <person name="Varghese N."/>
            <person name="Submissions S."/>
        </authorList>
    </citation>
    <scope>NUCLEOTIDE SEQUENCE [LARGE SCALE GENOMIC DNA]</scope>
    <source>
        <strain evidence="5">DSM 1551</strain>
    </source>
</reference>
<dbReference type="InterPro" id="IPR029028">
    <property type="entry name" value="Alpha/beta_knot_MTases"/>
</dbReference>
<dbReference type="CDD" id="cd18082">
    <property type="entry name" value="SpoU-like_family"/>
    <property type="match status" value="1"/>
</dbReference>
<evidence type="ECO:0000313" key="4">
    <source>
        <dbReference type="EMBL" id="SET73125.1"/>
    </source>
</evidence>
<accession>A0A1I0GPW1</accession>
<dbReference type="OrthoDB" id="9794400at2"/>
<proteinExistence type="predicted"/>
<protein>
    <submittedName>
        <fullName evidence="4">RNA methyltransferase, TrmH family</fullName>
    </submittedName>
</protein>
<evidence type="ECO:0000256" key="2">
    <source>
        <dbReference type="ARBA" id="ARBA00022679"/>
    </source>
</evidence>
<dbReference type="PANTHER" id="PTHR43191">
    <property type="entry name" value="RRNA METHYLTRANSFERASE 3"/>
    <property type="match status" value="1"/>
</dbReference>
<evidence type="ECO:0000259" key="3">
    <source>
        <dbReference type="Pfam" id="PF00588"/>
    </source>
</evidence>
<name>A0A1I0GPW1_9FIRM</name>
<dbReference type="InterPro" id="IPR001537">
    <property type="entry name" value="SpoU_MeTrfase"/>
</dbReference>
<gene>
    <name evidence="4" type="ORF">SAMN04489758_13329</name>
</gene>
<dbReference type="GO" id="GO:0008173">
    <property type="term" value="F:RNA methyltransferase activity"/>
    <property type="evidence" value="ECO:0007669"/>
    <property type="project" value="InterPro"/>
</dbReference>
<keyword evidence="1 4" id="KW-0489">Methyltransferase</keyword>
<keyword evidence="2 4" id="KW-0808">Transferase</keyword>
<dbReference type="InterPro" id="IPR051259">
    <property type="entry name" value="rRNA_Methyltransferase"/>
</dbReference>
<organism evidence="4 5">
    <name type="scientific">Thomasclavelia cocleata</name>
    <dbReference type="NCBI Taxonomy" id="69824"/>
    <lineage>
        <taxon>Bacteria</taxon>
        <taxon>Bacillati</taxon>
        <taxon>Bacillota</taxon>
        <taxon>Erysipelotrichia</taxon>
        <taxon>Erysipelotrichales</taxon>
        <taxon>Coprobacillaceae</taxon>
        <taxon>Thomasclavelia</taxon>
    </lineage>
</organism>
<dbReference type="InterPro" id="IPR029026">
    <property type="entry name" value="tRNA_m1G_MTases_N"/>
</dbReference>
<evidence type="ECO:0000256" key="1">
    <source>
        <dbReference type="ARBA" id="ARBA00022603"/>
    </source>
</evidence>
<dbReference type="EMBL" id="FOIN01000033">
    <property type="protein sequence ID" value="SET73125.1"/>
    <property type="molecule type" value="Genomic_DNA"/>
</dbReference>
<dbReference type="Gene3D" id="3.40.1280.10">
    <property type="match status" value="1"/>
</dbReference>
<dbReference type="GO" id="GO:0003723">
    <property type="term" value="F:RNA binding"/>
    <property type="evidence" value="ECO:0007669"/>
    <property type="project" value="InterPro"/>
</dbReference>
<evidence type="ECO:0000313" key="5">
    <source>
        <dbReference type="Proteomes" id="UP000198558"/>
    </source>
</evidence>
<keyword evidence="5" id="KW-1185">Reference proteome</keyword>
<sequence>MKIKAYHKDFDYTYTLGVFETIELLHNKPNLVLRVYIKSNSYQNKGIKIISEICRENKIDLIESDNTISKLSKKDNCFAVAIIKKYTMELDDANHVVLVNPGDMGNMGTIIRTMLGFNYSNLAIIKPGVDVFDPRVIRASMGALFNINFEYFDSFSEYLDKYPKRNIYSLMLKGAKNIHSIGPDDQKYSLVFGNESSGLPDEFLNYGQSIFIPHSNKIDSLNLSMALGITLCHFSKSEFKGKEVLR</sequence>
<dbReference type="PANTHER" id="PTHR43191:SF2">
    <property type="entry name" value="RRNA METHYLTRANSFERASE 3, MITOCHONDRIAL"/>
    <property type="match status" value="1"/>
</dbReference>
<dbReference type="SUPFAM" id="SSF75217">
    <property type="entry name" value="alpha/beta knot"/>
    <property type="match status" value="1"/>
</dbReference>
<dbReference type="GeneID" id="78289123"/>
<dbReference type="RefSeq" id="WP_092355613.1">
    <property type="nucleotide sequence ID" value="NZ_FOIN01000033.1"/>
</dbReference>
<dbReference type="Proteomes" id="UP000198558">
    <property type="component" value="Unassembled WGS sequence"/>
</dbReference>
<dbReference type="AlphaFoldDB" id="A0A1I0GPW1"/>
<dbReference type="GO" id="GO:0032259">
    <property type="term" value="P:methylation"/>
    <property type="evidence" value="ECO:0007669"/>
    <property type="project" value="UniProtKB-KW"/>
</dbReference>